<keyword evidence="13 20" id="KW-0464">Manganese</keyword>
<dbReference type="GO" id="GO:0016787">
    <property type="term" value="F:hydrolase activity"/>
    <property type="evidence" value="ECO:0007669"/>
    <property type="project" value="UniProtKB-KW"/>
</dbReference>
<comment type="function">
    <text evidence="15">Essential for tRNA splicing and maturation. Acts by directly joining spliced tRNA halves to mature-sized tRNAs. Joins RNA with 2',3'-cyclic-phosphate or 3'-phosphate ends to RNA with 5'-hydroxy ends.</text>
</comment>
<comment type="subunit">
    <text evidence="2 21">Monomer.</text>
</comment>
<comment type="similarity">
    <text evidence="1 21">Belongs to the RtcB family.</text>
</comment>
<dbReference type="FunFam" id="3.90.1860.10:FF:000001">
    <property type="entry name" value="tRNA-splicing ligase RtcB homolog"/>
    <property type="match status" value="1"/>
</dbReference>
<comment type="cofactor">
    <cofactor evidence="20 21">
        <name>Mn(2+)</name>
        <dbReference type="ChEBI" id="CHEBI:29035"/>
    </cofactor>
    <text evidence="20 21">Binds 2 manganese ions per subunit.</text>
</comment>
<keyword evidence="10" id="KW-0404">Intron homing</keyword>
<dbReference type="InterPro" id="IPR030934">
    <property type="entry name" value="Intein_C"/>
</dbReference>
<evidence type="ECO:0000256" key="3">
    <source>
        <dbReference type="ARBA" id="ARBA00022598"/>
    </source>
</evidence>
<keyword evidence="6 19" id="KW-0547">Nucleotide-binding</keyword>
<dbReference type="GO" id="GO:0016539">
    <property type="term" value="P:intein-mediated protein splicing"/>
    <property type="evidence" value="ECO:0007669"/>
    <property type="project" value="InterPro"/>
</dbReference>
<dbReference type="CDD" id="cd00081">
    <property type="entry name" value="Hint"/>
    <property type="match status" value="2"/>
</dbReference>
<evidence type="ECO:0000256" key="15">
    <source>
        <dbReference type="ARBA" id="ARBA00045316"/>
    </source>
</evidence>
<dbReference type="InterPro" id="IPR003586">
    <property type="entry name" value="Hint_dom_C"/>
</dbReference>
<evidence type="ECO:0000256" key="6">
    <source>
        <dbReference type="ARBA" id="ARBA00022741"/>
    </source>
</evidence>
<dbReference type="NCBIfam" id="TIGR01445">
    <property type="entry name" value="intein_Nterm"/>
    <property type="match status" value="1"/>
</dbReference>
<dbReference type="Pfam" id="PF01139">
    <property type="entry name" value="RtcB"/>
    <property type="match status" value="2"/>
</dbReference>
<dbReference type="SMART" id="SM00306">
    <property type="entry name" value="HintN"/>
    <property type="match status" value="1"/>
</dbReference>
<feature type="binding site" evidence="19">
    <location>
        <begin position="881"/>
        <end position="884"/>
    </location>
    <ligand>
        <name>GMP</name>
        <dbReference type="ChEBI" id="CHEBI:58115"/>
    </ligand>
</feature>
<keyword evidence="5 20" id="KW-0479">Metal-binding</keyword>
<dbReference type="PROSITE" id="PS01288">
    <property type="entry name" value="UPF0027"/>
    <property type="match status" value="1"/>
</dbReference>
<evidence type="ECO:0000256" key="8">
    <source>
        <dbReference type="ARBA" id="ARBA00022801"/>
    </source>
</evidence>
<feature type="binding site" evidence="19">
    <location>
        <begin position="832"/>
        <end position="833"/>
    </location>
    <ligand>
        <name>GMP</name>
        <dbReference type="ChEBI" id="CHEBI:58115"/>
    </ligand>
</feature>
<dbReference type="GO" id="GO:0006388">
    <property type="term" value="P:tRNA splicing, via endonucleolytic cleavage and ligation"/>
    <property type="evidence" value="ECO:0007669"/>
    <property type="project" value="UniProtKB-ARBA"/>
</dbReference>
<dbReference type="PROSITE" id="PS50819">
    <property type="entry name" value="INTEIN_ENDONUCLEASE"/>
    <property type="match status" value="1"/>
</dbReference>
<dbReference type="Gene3D" id="3.90.1860.10">
    <property type="entry name" value="tRNA-splicing ligase RtcB"/>
    <property type="match status" value="2"/>
</dbReference>
<evidence type="ECO:0000256" key="18">
    <source>
        <dbReference type="PIRSR" id="PIRSR601233-1"/>
    </source>
</evidence>
<evidence type="ECO:0000256" key="17">
    <source>
        <dbReference type="ARBA" id="ARBA00049514"/>
    </source>
</evidence>
<dbReference type="PRINTS" id="PR00379">
    <property type="entry name" value="INTEIN"/>
</dbReference>
<dbReference type="EMBL" id="CP084166">
    <property type="protein sequence ID" value="UJG42137.1"/>
    <property type="molecule type" value="Genomic_DNA"/>
</dbReference>
<dbReference type="GO" id="GO:0004519">
    <property type="term" value="F:endonuclease activity"/>
    <property type="evidence" value="ECO:0007669"/>
    <property type="project" value="UniProtKB-KW"/>
</dbReference>
<dbReference type="GO" id="GO:0003972">
    <property type="term" value="F:RNA ligase (ATP) activity"/>
    <property type="evidence" value="ECO:0007669"/>
    <property type="project" value="TreeGrafter"/>
</dbReference>
<dbReference type="SUPFAM" id="SSF103365">
    <property type="entry name" value="Hypothetical protein PH1602"/>
    <property type="match status" value="2"/>
</dbReference>
<organism evidence="24">
    <name type="scientific">Candidatus Heimdallarchaeum aukensis</name>
    <dbReference type="NCBI Taxonomy" id="2876573"/>
    <lineage>
        <taxon>Archaea</taxon>
        <taxon>Promethearchaeati</taxon>
        <taxon>Candidatus Heimdallarchaeota</taxon>
        <taxon>Candidatus Heimdallarchaeia (ex Rinke et al. 2021) (nom. nud.)</taxon>
        <taxon>Candidatus Heimdallarchaeales</taxon>
        <taxon>Candidatus Heimdallarchaeaceae</taxon>
        <taxon>Candidatus Heimdallarchaeum</taxon>
    </lineage>
</organism>
<dbReference type="NCBIfam" id="NF038162">
    <property type="entry name" value="RctB_rel_intein"/>
    <property type="match status" value="1"/>
</dbReference>
<evidence type="ECO:0000256" key="21">
    <source>
        <dbReference type="RuleBase" id="RU371113"/>
    </source>
</evidence>
<dbReference type="InterPro" id="IPR006142">
    <property type="entry name" value="INTEIN"/>
</dbReference>
<protein>
    <recommendedName>
        <fullName evidence="14 21">tRNA-splicing ligase RtcB</fullName>
        <ecNumber evidence="21">6.5.1.-</ecNumber>
    </recommendedName>
</protein>
<dbReference type="InterPro" id="IPR036844">
    <property type="entry name" value="Hint_dom_sf"/>
</dbReference>
<feature type="region of interest" description="Disordered" evidence="22">
    <location>
        <begin position="674"/>
        <end position="696"/>
    </location>
</feature>
<evidence type="ECO:0000256" key="12">
    <source>
        <dbReference type="ARBA" id="ARBA00023134"/>
    </source>
</evidence>
<evidence type="ECO:0000256" key="13">
    <source>
        <dbReference type="ARBA" id="ARBA00023211"/>
    </source>
</evidence>
<dbReference type="InterPro" id="IPR004042">
    <property type="entry name" value="Intein_endonuc_central"/>
</dbReference>
<dbReference type="PROSITE" id="PS50818">
    <property type="entry name" value="INTEIN_C_TER"/>
    <property type="match status" value="1"/>
</dbReference>
<evidence type="ECO:0000259" key="23">
    <source>
        <dbReference type="PROSITE" id="PS50819"/>
    </source>
</evidence>
<dbReference type="NCBIfam" id="TIGR01443">
    <property type="entry name" value="intein_Cterm"/>
    <property type="match status" value="1"/>
</dbReference>
<dbReference type="PANTHER" id="PTHR11118:SF1">
    <property type="entry name" value="RNA-SPLICING LIGASE RTCB HOMOLOG"/>
    <property type="match status" value="1"/>
</dbReference>
<comment type="catalytic activity">
    <reaction evidence="16">
        <text>a 3'-end 3'-phospho-ribonucleotide-RNA + a 5'-end dephospho-ribonucleoside-RNA + GTP = a ribonucleotidyl-ribonucleotide-RNA + GMP + diphosphate</text>
        <dbReference type="Rhea" id="RHEA:68076"/>
        <dbReference type="Rhea" id="RHEA-COMP:10463"/>
        <dbReference type="Rhea" id="RHEA-COMP:13936"/>
        <dbReference type="Rhea" id="RHEA-COMP:17355"/>
        <dbReference type="ChEBI" id="CHEBI:33019"/>
        <dbReference type="ChEBI" id="CHEBI:37565"/>
        <dbReference type="ChEBI" id="CHEBI:58115"/>
        <dbReference type="ChEBI" id="CHEBI:83062"/>
        <dbReference type="ChEBI" id="CHEBI:138284"/>
        <dbReference type="ChEBI" id="CHEBI:173118"/>
        <dbReference type="EC" id="6.5.1.8"/>
    </reaction>
</comment>
<dbReference type="InterPro" id="IPR053454">
    <property type="entry name" value="RtcB_ligase"/>
</dbReference>
<keyword evidence="7" id="KW-0255">Endonuclease</keyword>
<evidence type="ECO:0000256" key="11">
    <source>
        <dbReference type="ARBA" id="ARBA00023000"/>
    </source>
</evidence>
<evidence type="ECO:0000256" key="9">
    <source>
        <dbReference type="ARBA" id="ARBA00022813"/>
    </source>
</evidence>
<evidence type="ECO:0000256" key="10">
    <source>
        <dbReference type="ARBA" id="ARBA00022886"/>
    </source>
</evidence>
<keyword evidence="12 19" id="KW-0342">GTP-binding</keyword>
<evidence type="ECO:0000256" key="1">
    <source>
        <dbReference type="ARBA" id="ARBA00008071"/>
    </source>
</evidence>
<dbReference type="GO" id="GO:0170057">
    <property type="term" value="F:RNA ligase (GTP) activity"/>
    <property type="evidence" value="ECO:0007669"/>
    <property type="project" value="UniProtKB-EC"/>
</dbReference>
<evidence type="ECO:0000256" key="2">
    <source>
        <dbReference type="ARBA" id="ARBA00011245"/>
    </source>
</evidence>
<dbReference type="SUPFAM" id="SSF51294">
    <property type="entry name" value="Hedgehog/intein (Hint) domain"/>
    <property type="match status" value="1"/>
</dbReference>
<dbReference type="AlphaFoldDB" id="A0A9Y1BNP9"/>
<feature type="binding site" evidence="20">
    <location>
        <position position="738"/>
    </location>
    <ligand>
        <name>Mn(2+)</name>
        <dbReference type="ChEBI" id="CHEBI:29035"/>
        <label>2</label>
    </ligand>
</feature>
<dbReference type="InterPro" id="IPR027434">
    <property type="entry name" value="Homing_endonucl"/>
</dbReference>
<feature type="binding site" evidence="20">
    <location>
        <position position="832"/>
    </location>
    <ligand>
        <name>Mn(2+)</name>
        <dbReference type="ChEBI" id="CHEBI:29035"/>
        <label>2</label>
    </ligand>
</feature>
<feature type="binding site" evidence="19">
    <location>
        <position position="888"/>
    </location>
    <ligand>
        <name>GMP</name>
        <dbReference type="ChEBI" id="CHEBI:58115"/>
    </ligand>
</feature>
<keyword evidence="3 21" id="KW-0436">Ligase</keyword>
<dbReference type="PROSITE" id="PS50817">
    <property type="entry name" value="INTEIN_N_TER"/>
    <property type="match status" value="1"/>
</dbReference>
<feature type="binding site" evidence="20">
    <location>
        <position position="704"/>
    </location>
    <ligand>
        <name>Mn(2+)</name>
        <dbReference type="ChEBI" id="CHEBI:29035"/>
        <label>1</label>
    </ligand>
</feature>
<dbReference type="InterPro" id="IPR001233">
    <property type="entry name" value="RtcB"/>
</dbReference>
<dbReference type="EC" id="6.5.1.-" evidence="21"/>
<keyword evidence="8" id="KW-0378">Hydrolase</keyword>
<keyword evidence="9" id="KW-0068">Autocatalytic cleavage</keyword>
<comment type="catalytic activity">
    <reaction evidence="17">
        <text>a 3'-end 2',3'-cyclophospho-ribonucleotide-RNA + a 5'-end dephospho-ribonucleoside-RNA + GTP + H2O = a ribonucleotidyl-ribonucleotide-RNA + GMP + diphosphate + H(+)</text>
        <dbReference type="Rhea" id="RHEA:68080"/>
        <dbReference type="Rhea" id="RHEA-COMP:10464"/>
        <dbReference type="Rhea" id="RHEA-COMP:13936"/>
        <dbReference type="Rhea" id="RHEA-COMP:17355"/>
        <dbReference type="ChEBI" id="CHEBI:15377"/>
        <dbReference type="ChEBI" id="CHEBI:15378"/>
        <dbReference type="ChEBI" id="CHEBI:33019"/>
        <dbReference type="ChEBI" id="CHEBI:37565"/>
        <dbReference type="ChEBI" id="CHEBI:58115"/>
        <dbReference type="ChEBI" id="CHEBI:83064"/>
        <dbReference type="ChEBI" id="CHEBI:138284"/>
        <dbReference type="ChEBI" id="CHEBI:173118"/>
        <dbReference type="EC" id="6.5.1.8"/>
    </reaction>
</comment>
<feature type="domain" description="DOD-type homing endonuclease" evidence="23">
    <location>
        <begin position="247"/>
        <end position="419"/>
    </location>
</feature>
<evidence type="ECO:0000256" key="20">
    <source>
        <dbReference type="PIRSR" id="PIRSR601233-3"/>
    </source>
</evidence>
<feature type="binding site" evidence="19">
    <location>
        <position position="983"/>
    </location>
    <ligand>
        <name>GMP</name>
        <dbReference type="ChEBI" id="CHEBI:58115"/>
    </ligand>
</feature>
<evidence type="ECO:0000256" key="7">
    <source>
        <dbReference type="ARBA" id="ARBA00022759"/>
    </source>
</evidence>
<dbReference type="Proteomes" id="UP001201020">
    <property type="component" value="Chromosome"/>
</dbReference>
<feature type="binding site" evidence="19">
    <location>
        <begin position="703"/>
        <end position="707"/>
    </location>
    <ligand>
        <name>GMP</name>
        <dbReference type="ChEBI" id="CHEBI:58115"/>
    </ligand>
</feature>
<feature type="binding site" evidence="20">
    <location>
        <position position="91"/>
    </location>
    <ligand>
        <name>Mn(2+)</name>
        <dbReference type="ChEBI" id="CHEBI:29035"/>
        <label>1</label>
    </ligand>
</feature>
<evidence type="ECO:0000256" key="4">
    <source>
        <dbReference type="ARBA" id="ARBA00022722"/>
    </source>
</evidence>
<evidence type="ECO:0000256" key="16">
    <source>
        <dbReference type="ARBA" id="ARBA00047746"/>
    </source>
</evidence>
<dbReference type="GO" id="GO:0006314">
    <property type="term" value="P:intron homing"/>
    <property type="evidence" value="ECO:0007669"/>
    <property type="project" value="UniProtKB-KW"/>
</dbReference>
<accession>A0A9Y1BNP9</accession>
<dbReference type="GO" id="GO:0046872">
    <property type="term" value="F:metal ion binding"/>
    <property type="evidence" value="ECO:0007669"/>
    <property type="project" value="UniProtKB-UniRule"/>
</dbReference>
<sequence length="984" mass="110523">MKKIDEVTWEIPTSYKKGMKVPARLFLTPELKKGVELRVVEQITNVATLPGIVKYAIALPDTHAGYGFPIGGVAAMDVKEGVISPGGVGFDINCLPGDTLILHSLGYRKTIKEFESDWRNTELCVFNTSENSMETASIAYFLKKRDTEVYTIRTYCGYTIKATPDHPLLTPDGMIETQNLHVGDKLAIYPFEGIDYEEPKNEILLTEEDILKLDLGFDNQSIVKELKKRDLLPLTLNNPKLPYLLSIIGFILGDGTVIVSSTTEGKKGYITFYGKPEDLDEIREDVRKLGWSPSKIYHRTKKAPFFKNGYVKDIISEEYSFKQVSRSFVSLIAALGFPVGSRVSQDWVLPEWLMKVPKWMKRLFLASLQGADMSTPTTLTSNEGTFYMPYIKIHRKESYEQSGLQYIKQLQQLYNEFNINTSISEPVLRYTNEEGTKSYAITIFIKGDSQNLIKLFSTINFKYNKRKQWLANAATVYLKLKEKEIESRNTARKEIIKLKEENKGITEISKLMNDKYGVNRRFVERTIYDGVVDHSRPSKAFFSFEAFLGACCDNLEESGVVWDKIVSIEKEDFDDYVYDFTINHESHNFVANSIIVSNCGVRMLSTHLSESEVRPKISELINKLFRAVPAGVGVKSTLRLNDSQFNEVLETGATWCLENGYASKEDVERIESEGHLPHADASKVSQRAKQRGRSQLGTLGSGNHYLEIQVLEEGDLFDPEIGKELGLTHAKQISVMIHCGSRGLGHQVASDYLKTCVQAMDKYKIPVLDQELASVPITSKEGEDYFAAMNAAANMAFANRQIITHKVREVFEEVFKKDSDELGLKLIYDVAHNIAKMEEHEVDGKKRKLVIHRKGATRGFPPGHPEIPKAYQKIGQPVIIGGSMETGSYLLVGTQKSMEITFGSTAHGAGRVMSRAQARRVKRGEEVQRQLSNKGIYLKGASYKGIAEEGGHAYKDIDAVIHALKVAGISHPVARLRPIGNIKG</sequence>
<evidence type="ECO:0000256" key="5">
    <source>
        <dbReference type="ARBA" id="ARBA00022723"/>
    </source>
</evidence>
<gene>
    <name evidence="21" type="primary">rtcB</name>
    <name evidence="24" type="ORF">K9W45_06645</name>
</gene>
<dbReference type="Gene3D" id="3.10.28.10">
    <property type="entry name" value="Homing endonucleases"/>
    <property type="match status" value="1"/>
</dbReference>
<dbReference type="InterPro" id="IPR036025">
    <property type="entry name" value="RtcB-like_sf"/>
</dbReference>
<evidence type="ECO:0000256" key="14">
    <source>
        <dbReference type="ARBA" id="ARBA00033766"/>
    </source>
</evidence>
<reference evidence="24" key="1">
    <citation type="journal article" date="2022" name="Nat. Microbiol.">
        <title>Unique mobile elements and scalable gene flow at the prokaryote-eukaryote boundary revealed by circularized Asgard archaea genomes.</title>
        <authorList>
            <person name="Wu F."/>
            <person name="Speth D.R."/>
            <person name="Philosof A."/>
            <person name="Cremiere A."/>
            <person name="Narayanan A."/>
            <person name="Barco R.A."/>
            <person name="Connon S.A."/>
            <person name="Amend J.P."/>
            <person name="Antoshechkin I.A."/>
            <person name="Orphan V.J."/>
        </authorList>
    </citation>
    <scope>NUCLEOTIDE SEQUENCE</scope>
    <source>
        <strain evidence="24">PM71</strain>
    </source>
</reference>
<dbReference type="InterPro" id="IPR003587">
    <property type="entry name" value="Hint_dom_N"/>
</dbReference>
<dbReference type="GO" id="GO:0005525">
    <property type="term" value="F:GTP binding"/>
    <property type="evidence" value="ECO:0007669"/>
    <property type="project" value="UniProtKB-KW"/>
</dbReference>
<proteinExistence type="inferred from homology"/>
<dbReference type="PANTHER" id="PTHR11118">
    <property type="entry name" value="RNA-SPLICING LIGASE RTCB HOMOLOG"/>
    <property type="match status" value="1"/>
</dbReference>
<evidence type="ECO:0000256" key="19">
    <source>
        <dbReference type="PIRSR" id="PIRSR601233-2"/>
    </source>
</evidence>
<evidence type="ECO:0000256" key="22">
    <source>
        <dbReference type="SAM" id="MobiDB-lite"/>
    </source>
</evidence>
<feature type="active site" description="GMP-histidine intermediate" evidence="18">
    <location>
        <position position="907"/>
    </location>
</feature>
<feature type="binding site" evidence="19">
    <location>
        <begin position="907"/>
        <end position="910"/>
    </location>
    <ligand>
        <name>GMP</name>
        <dbReference type="ChEBI" id="CHEBI:58115"/>
    </ligand>
</feature>
<keyword evidence="4" id="KW-0540">Nuclease</keyword>
<evidence type="ECO:0000313" key="24">
    <source>
        <dbReference type="EMBL" id="UJG42137.1"/>
    </source>
</evidence>
<dbReference type="SMART" id="SM00305">
    <property type="entry name" value="HintC"/>
    <property type="match status" value="1"/>
</dbReference>
<name>A0A9Y1BNP9_9ARCH</name>
<keyword evidence="11" id="KW-0651">Protein splicing</keyword>
<dbReference type="InterPro" id="IPR006141">
    <property type="entry name" value="Intein_N"/>
</dbReference>